<dbReference type="Pfam" id="PF00561">
    <property type="entry name" value="Abhydrolase_1"/>
    <property type="match status" value="1"/>
</dbReference>
<dbReference type="EMBL" id="JBHSFI010000006">
    <property type="protein sequence ID" value="MFC4630760.1"/>
    <property type="molecule type" value="Genomic_DNA"/>
</dbReference>
<evidence type="ECO:0000313" key="3">
    <source>
        <dbReference type="EMBL" id="MFC4630760.1"/>
    </source>
</evidence>
<proteinExistence type="predicted"/>
<dbReference type="RefSeq" id="WP_377138942.1">
    <property type="nucleotide sequence ID" value="NZ_JBHSFI010000006.1"/>
</dbReference>
<comment type="caution">
    <text evidence="3">The sequence shown here is derived from an EMBL/GenBank/DDBJ whole genome shotgun (WGS) entry which is preliminary data.</text>
</comment>
<protein>
    <submittedName>
        <fullName evidence="3">Alpha/beta fold hydrolase</fullName>
    </submittedName>
</protein>
<feature type="domain" description="AB hydrolase-1" evidence="2">
    <location>
        <begin position="20"/>
        <end position="121"/>
    </location>
</feature>
<gene>
    <name evidence="3" type="ORF">ACFO6V_21115</name>
</gene>
<name>A0ABV9HN02_9MICO</name>
<dbReference type="PANTHER" id="PTHR43798:SF31">
    <property type="entry name" value="AB HYDROLASE SUPERFAMILY PROTEIN YCLE"/>
    <property type="match status" value="1"/>
</dbReference>
<keyword evidence="4" id="KW-1185">Reference proteome</keyword>
<evidence type="ECO:0000259" key="2">
    <source>
        <dbReference type="Pfam" id="PF00561"/>
    </source>
</evidence>
<dbReference type="PANTHER" id="PTHR43798">
    <property type="entry name" value="MONOACYLGLYCEROL LIPASE"/>
    <property type="match status" value="1"/>
</dbReference>
<dbReference type="Gene3D" id="3.40.50.1820">
    <property type="entry name" value="alpha/beta hydrolase"/>
    <property type="match status" value="2"/>
</dbReference>
<sequence>MQLNWGKEVLHYTDEGTGDAVLFIHGLGGNANNWLHQRRALALHHRVIALDMPGHGRSSGMGVAFENYWAAAAAVLDHVGVECVSTVGLAMGARVGIALAGRRPDLARRLTLVNAYLTLPPLDHARRVELDIPVQIMVGEQDHLVPASCTEELLALARHPHPHRFPSSGHLPYLEEPSSFNLVLEKFLHDETG</sequence>
<dbReference type="GO" id="GO:0016787">
    <property type="term" value="F:hydrolase activity"/>
    <property type="evidence" value="ECO:0007669"/>
    <property type="project" value="UniProtKB-KW"/>
</dbReference>
<dbReference type="InterPro" id="IPR029058">
    <property type="entry name" value="AB_hydrolase_fold"/>
</dbReference>
<reference evidence="4" key="1">
    <citation type="journal article" date="2019" name="Int. J. Syst. Evol. Microbiol.">
        <title>The Global Catalogue of Microorganisms (GCM) 10K type strain sequencing project: providing services to taxonomists for standard genome sequencing and annotation.</title>
        <authorList>
            <consortium name="The Broad Institute Genomics Platform"/>
            <consortium name="The Broad Institute Genome Sequencing Center for Infectious Disease"/>
            <person name="Wu L."/>
            <person name="Ma J."/>
        </authorList>
    </citation>
    <scope>NUCLEOTIDE SEQUENCE [LARGE SCALE GENOMIC DNA]</scope>
    <source>
        <strain evidence="4">CCUG 42722</strain>
    </source>
</reference>
<dbReference type="InterPro" id="IPR000073">
    <property type="entry name" value="AB_hydrolase_1"/>
</dbReference>
<evidence type="ECO:0000313" key="4">
    <source>
        <dbReference type="Proteomes" id="UP001596011"/>
    </source>
</evidence>
<dbReference type="InterPro" id="IPR050266">
    <property type="entry name" value="AB_hydrolase_sf"/>
</dbReference>
<evidence type="ECO:0000256" key="1">
    <source>
        <dbReference type="ARBA" id="ARBA00022801"/>
    </source>
</evidence>
<accession>A0ABV9HN02</accession>
<dbReference type="SUPFAM" id="SSF53474">
    <property type="entry name" value="alpha/beta-Hydrolases"/>
    <property type="match status" value="1"/>
</dbReference>
<keyword evidence="1 3" id="KW-0378">Hydrolase</keyword>
<dbReference type="Proteomes" id="UP001596011">
    <property type="component" value="Unassembled WGS sequence"/>
</dbReference>
<dbReference type="PRINTS" id="PR00111">
    <property type="entry name" value="ABHYDROLASE"/>
</dbReference>
<organism evidence="3 4">
    <name type="scientific">Promicromonospora alba</name>
    <dbReference type="NCBI Taxonomy" id="1616110"/>
    <lineage>
        <taxon>Bacteria</taxon>
        <taxon>Bacillati</taxon>
        <taxon>Actinomycetota</taxon>
        <taxon>Actinomycetes</taxon>
        <taxon>Micrococcales</taxon>
        <taxon>Promicromonosporaceae</taxon>
        <taxon>Promicromonospora</taxon>
    </lineage>
</organism>